<dbReference type="Proteomes" id="UP000266720">
    <property type="component" value="Chromosome"/>
</dbReference>
<dbReference type="SUPFAM" id="SSF52374">
    <property type="entry name" value="Nucleotidylyl transferase"/>
    <property type="match status" value="1"/>
</dbReference>
<dbReference type="Pfam" id="PF01467">
    <property type="entry name" value="CTP_transf_like"/>
    <property type="match status" value="1"/>
</dbReference>
<name>A0A3G1A6S2_9CREN</name>
<dbReference type="Gene3D" id="3.40.50.620">
    <property type="entry name" value="HUPs"/>
    <property type="match status" value="1"/>
</dbReference>
<dbReference type="InterPro" id="IPR004821">
    <property type="entry name" value="Cyt_trans-like"/>
</dbReference>
<dbReference type="InterPro" id="IPR014729">
    <property type="entry name" value="Rossmann-like_a/b/a_fold"/>
</dbReference>
<dbReference type="GO" id="GO:0004595">
    <property type="term" value="F:pantetheine-phosphate adenylyltransferase activity"/>
    <property type="evidence" value="ECO:0007669"/>
    <property type="project" value="UniProtKB-EC"/>
</dbReference>
<dbReference type="NCBIfam" id="NF001985">
    <property type="entry name" value="PRK00777.1"/>
    <property type="match status" value="1"/>
</dbReference>
<dbReference type="PANTHER" id="PTHR10695:SF46">
    <property type="entry name" value="BIFUNCTIONAL COENZYME A SYNTHASE-RELATED"/>
    <property type="match status" value="1"/>
</dbReference>
<dbReference type="KEGG" id="tcb:TCARB_1680"/>
<dbReference type="GO" id="GO:0015937">
    <property type="term" value="P:coenzyme A biosynthetic process"/>
    <property type="evidence" value="ECO:0007669"/>
    <property type="project" value="TreeGrafter"/>
</dbReference>
<proteinExistence type="predicted"/>
<dbReference type="GeneID" id="25407088"/>
<dbReference type="EC" id="2.7.7.3" evidence="2"/>
<keyword evidence="2" id="KW-0808">Transferase</keyword>
<evidence type="ECO:0000313" key="3">
    <source>
        <dbReference type="Proteomes" id="UP000266720"/>
    </source>
</evidence>
<dbReference type="STRING" id="697581.TCARB_1680"/>
<dbReference type="PANTHER" id="PTHR10695">
    <property type="entry name" value="DEPHOSPHO-COA KINASE-RELATED"/>
    <property type="match status" value="1"/>
</dbReference>
<protein>
    <submittedName>
        <fullName evidence="2">Phosphopantetheine adenylyltransferase, type II eukaryotic</fullName>
        <ecNumber evidence="2">2.7.7.3</ecNumber>
    </submittedName>
</protein>
<dbReference type="AlphaFoldDB" id="A0A3G1A6S2"/>
<organism evidence="2 3">
    <name type="scientific">Thermofilum adornatum 1505</name>
    <dbReference type="NCBI Taxonomy" id="697581"/>
    <lineage>
        <taxon>Archaea</taxon>
        <taxon>Thermoproteota</taxon>
        <taxon>Thermoprotei</taxon>
        <taxon>Thermofilales</taxon>
        <taxon>Thermofilaceae</taxon>
        <taxon>Thermofilum</taxon>
    </lineage>
</organism>
<gene>
    <name evidence="2" type="ORF">TCARB_1680</name>
</gene>
<sequence>MLTQIFSWLTPEGCILPQKDCKIGLVGGTFSLLHRGHRHLLRYAASKSEKLIVGVTSDEYIRKNQKNHPVEPYELRALSVILFLMHVDPSLNILVVPIDDEYGPALTEVEADCIFVSEETFSGAVKVNLARRARGLKPLKVYSVELIGQEGEKLSSTTLWRKILSRQTRGDFSPYSFNKENY</sequence>
<evidence type="ECO:0000259" key="1">
    <source>
        <dbReference type="Pfam" id="PF01467"/>
    </source>
</evidence>
<feature type="domain" description="Cytidyltransferase-like" evidence="1">
    <location>
        <begin position="25"/>
        <end position="161"/>
    </location>
</feature>
<reference evidence="3" key="1">
    <citation type="book" date="2010" name="EXTREMOPHILES" publisher="0:0-0">
        <title>Complete genome sequences of ten hyperthermophilic archaea reveal their metabolic capabilities and possible ecological roles.</title>
        <editorList>
            <person name="?"/>
        </editorList>
        <authorList>
            <person name="Ravin N.V."/>
            <person name="Mardanov A.V."/>
            <person name="Bonch-Osmolovskaya E.A."/>
            <person name="Skryabin K.G."/>
        </authorList>
    </citation>
    <scope>NUCLEOTIDE SEQUENCE [LARGE SCALE GENOMIC DNA]</scope>
    <source>
        <strain evidence="3">1505</strain>
    </source>
</reference>
<dbReference type="NCBIfam" id="TIGR00125">
    <property type="entry name" value="cyt_tran_rel"/>
    <property type="match status" value="1"/>
</dbReference>
<dbReference type="RefSeq" id="WP_052887172.1">
    <property type="nucleotide sequence ID" value="NZ_CP007493.1"/>
</dbReference>
<accession>A0A3G1A6S2</accession>
<evidence type="ECO:0000313" key="2">
    <source>
        <dbReference type="EMBL" id="AJB42720.1"/>
    </source>
</evidence>
<dbReference type="GO" id="GO:0004140">
    <property type="term" value="F:dephospho-CoA kinase activity"/>
    <property type="evidence" value="ECO:0007669"/>
    <property type="project" value="TreeGrafter"/>
</dbReference>
<dbReference type="EMBL" id="CP007493">
    <property type="protein sequence ID" value="AJB42720.1"/>
    <property type="molecule type" value="Genomic_DNA"/>
</dbReference>
<keyword evidence="2" id="KW-0548">Nucleotidyltransferase</keyword>